<proteinExistence type="predicted"/>
<dbReference type="InterPro" id="IPR004675">
    <property type="entry name" value="AhpD_core"/>
</dbReference>
<evidence type="ECO:0000259" key="1">
    <source>
        <dbReference type="Pfam" id="PF02627"/>
    </source>
</evidence>
<dbReference type="EMBL" id="AONH01000016">
    <property type="protein sequence ID" value="KGM87115.1"/>
    <property type="molecule type" value="Genomic_DNA"/>
</dbReference>
<dbReference type="OrthoDB" id="9801997at2"/>
<sequence>MATVTLITDAEASPEVRAVFDDIRTTRGSDFINNFWRALAHDPALLDATWQRLKIVMGPGTLDSLTKELIYIAVSVANGCEYCAHSHTAAARAKGMTPEQHGELLAVIGMASQTNALATALQVPVDEVFKA</sequence>
<dbReference type="NCBIfam" id="TIGR00778">
    <property type="entry name" value="ahpD_dom"/>
    <property type="match status" value="1"/>
</dbReference>
<accession>A0A0A0HIX7</accession>
<comment type="caution">
    <text evidence="2">The sequence shown here is derived from an EMBL/GenBank/DDBJ whole genome shotgun (WGS) entry which is preliminary data.</text>
</comment>
<keyword evidence="2" id="KW-0560">Oxidoreductase</keyword>
<feature type="domain" description="Carboxymuconolactone decarboxylase-like" evidence="1">
    <location>
        <begin position="43"/>
        <end position="123"/>
    </location>
</feature>
<dbReference type="STRING" id="215743.ROSMUCSMR3_00687"/>
<dbReference type="PATRIC" id="fig|1288298.3.peg.3428"/>
<dbReference type="InterPro" id="IPR029032">
    <property type="entry name" value="AhpD-like"/>
</dbReference>
<dbReference type="GO" id="GO:0051920">
    <property type="term" value="F:peroxiredoxin activity"/>
    <property type="evidence" value="ECO:0007669"/>
    <property type="project" value="InterPro"/>
</dbReference>
<dbReference type="PANTHER" id="PTHR35446:SF2">
    <property type="entry name" value="CARBOXYMUCONOLACTONE DECARBOXYLASE-LIKE DOMAIN-CONTAINING PROTEIN"/>
    <property type="match status" value="1"/>
</dbReference>
<keyword evidence="2" id="KW-0575">Peroxidase</keyword>
<dbReference type="PANTHER" id="PTHR35446">
    <property type="entry name" value="SI:CH211-175M2.5"/>
    <property type="match status" value="1"/>
</dbReference>
<dbReference type="eggNOG" id="COG2128">
    <property type="taxonomic scope" value="Bacteria"/>
</dbReference>
<dbReference type="HOGENOM" id="CLU_082760_5_2_5"/>
<organism evidence="2 3">
    <name type="scientific">Roseovarius mucosus DSM 17069</name>
    <dbReference type="NCBI Taxonomy" id="1288298"/>
    <lineage>
        <taxon>Bacteria</taxon>
        <taxon>Pseudomonadati</taxon>
        <taxon>Pseudomonadota</taxon>
        <taxon>Alphaproteobacteria</taxon>
        <taxon>Rhodobacterales</taxon>
        <taxon>Roseobacteraceae</taxon>
        <taxon>Roseovarius</taxon>
    </lineage>
</organism>
<dbReference type="SUPFAM" id="SSF69118">
    <property type="entry name" value="AhpD-like"/>
    <property type="match status" value="1"/>
</dbReference>
<dbReference type="Gene3D" id="1.20.1290.10">
    <property type="entry name" value="AhpD-like"/>
    <property type="match status" value="1"/>
</dbReference>
<evidence type="ECO:0000313" key="2">
    <source>
        <dbReference type="EMBL" id="KGM87115.1"/>
    </source>
</evidence>
<dbReference type="AlphaFoldDB" id="A0A0A0HIX7"/>
<dbReference type="InterPro" id="IPR003779">
    <property type="entry name" value="CMD-like"/>
</dbReference>
<dbReference type="Proteomes" id="UP000030021">
    <property type="component" value="Unassembled WGS sequence"/>
</dbReference>
<name>A0A0A0HIX7_9RHOB</name>
<reference evidence="2 3" key="1">
    <citation type="submission" date="2013-01" db="EMBL/GenBank/DDBJ databases">
        <authorList>
            <person name="Fiebig A."/>
            <person name="Goeker M."/>
            <person name="Klenk H.-P.P."/>
        </authorList>
    </citation>
    <scope>NUCLEOTIDE SEQUENCE [LARGE SCALE GENOMIC DNA]</scope>
    <source>
        <strain evidence="2 3">DSM 17069</strain>
    </source>
</reference>
<protein>
    <submittedName>
        <fullName evidence="2">Alkylhydroperoxidase AhpD family core domain protein</fullName>
    </submittedName>
</protein>
<evidence type="ECO:0000313" key="3">
    <source>
        <dbReference type="Proteomes" id="UP000030021"/>
    </source>
</evidence>
<dbReference type="RefSeq" id="WP_037269381.1">
    <property type="nucleotide sequence ID" value="NZ_KN293975.1"/>
</dbReference>
<gene>
    <name evidence="2" type="ORF">rosmuc_03418</name>
</gene>
<dbReference type="Pfam" id="PF02627">
    <property type="entry name" value="CMD"/>
    <property type="match status" value="1"/>
</dbReference>